<dbReference type="Proteomes" id="UP000770661">
    <property type="component" value="Unassembled WGS sequence"/>
</dbReference>
<evidence type="ECO:0000313" key="3">
    <source>
        <dbReference type="Proteomes" id="UP000770661"/>
    </source>
</evidence>
<dbReference type="OrthoDB" id="1936208at2759"/>
<sequence length="94" mass="9951">MSGDRNSGCRTSAALSGSGGRGSGGRSQKAGSAKRGGWEDAGVEFYREVYPTSVDNIYDTRITTLLPSKRHNGPEQRSCGPVSISTFLSFIFSA</sequence>
<dbReference type="AlphaFoldDB" id="A0A8J4Y8Q1"/>
<gene>
    <name evidence="2" type="ORF">GWK47_000777</name>
</gene>
<keyword evidence="3" id="KW-1185">Reference proteome</keyword>
<name>A0A8J4Y8Q1_CHIOP</name>
<organism evidence="2 3">
    <name type="scientific">Chionoecetes opilio</name>
    <name type="common">Atlantic snow crab</name>
    <name type="synonym">Cancer opilio</name>
    <dbReference type="NCBI Taxonomy" id="41210"/>
    <lineage>
        <taxon>Eukaryota</taxon>
        <taxon>Metazoa</taxon>
        <taxon>Ecdysozoa</taxon>
        <taxon>Arthropoda</taxon>
        <taxon>Crustacea</taxon>
        <taxon>Multicrustacea</taxon>
        <taxon>Malacostraca</taxon>
        <taxon>Eumalacostraca</taxon>
        <taxon>Eucarida</taxon>
        <taxon>Decapoda</taxon>
        <taxon>Pleocyemata</taxon>
        <taxon>Brachyura</taxon>
        <taxon>Eubrachyura</taxon>
        <taxon>Majoidea</taxon>
        <taxon>Majidae</taxon>
        <taxon>Chionoecetes</taxon>
    </lineage>
</organism>
<reference evidence="2" key="1">
    <citation type="submission" date="2020-07" db="EMBL/GenBank/DDBJ databases">
        <title>The High-quality genome of the commercially important snow crab, Chionoecetes opilio.</title>
        <authorList>
            <person name="Jeong J.-H."/>
            <person name="Ryu S."/>
        </authorList>
    </citation>
    <scope>NUCLEOTIDE SEQUENCE</scope>
    <source>
        <strain evidence="2">MADBK_172401_WGS</strain>
        <tissue evidence="2">Digestive gland</tissue>
    </source>
</reference>
<accession>A0A8J4Y8Q1</accession>
<comment type="caution">
    <text evidence="2">The sequence shown here is derived from an EMBL/GenBank/DDBJ whole genome shotgun (WGS) entry which is preliminary data.</text>
</comment>
<feature type="compositionally biased region" description="Polar residues" evidence="1">
    <location>
        <begin position="1"/>
        <end position="10"/>
    </location>
</feature>
<evidence type="ECO:0000313" key="2">
    <source>
        <dbReference type="EMBL" id="KAG0719286.1"/>
    </source>
</evidence>
<evidence type="ECO:0000256" key="1">
    <source>
        <dbReference type="SAM" id="MobiDB-lite"/>
    </source>
</evidence>
<proteinExistence type="predicted"/>
<dbReference type="EMBL" id="JACEEZ010014781">
    <property type="protein sequence ID" value="KAG0719286.1"/>
    <property type="molecule type" value="Genomic_DNA"/>
</dbReference>
<protein>
    <submittedName>
        <fullName evidence="2">Uncharacterized protein</fullName>
    </submittedName>
</protein>
<feature type="region of interest" description="Disordered" evidence="1">
    <location>
        <begin position="1"/>
        <end position="37"/>
    </location>
</feature>